<evidence type="ECO:0000313" key="2">
    <source>
        <dbReference type="Proteomes" id="UP000727407"/>
    </source>
</evidence>
<comment type="caution">
    <text evidence="1">The sequence shown here is derived from an EMBL/GenBank/DDBJ whole genome shotgun (WGS) entry which is preliminary data.</text>
</comment>
<dbReference type="OrthoDB" id="6119988at2759"/>
<sequence>MEFRICLFLNLRDNGLFDGGFLDKSLLQFCCLGIIQRENTSVLRNKFLSLEEVEASENLSPSFTTGRLRSVQIKIDELDDTVRVWHAHTIRPSRNSNVPSGQPNVMYSLPELYETKDFLAPAGSSMC</sequence>
<proteinExistence type="predicted"/>
<organism evidence="1 2">
    <name type="scientific">Clarias magur</name>
    <name type="common">Asian catfish</name>
    <name type="synonym">Macropteronotus magur</name>
    <dbReference type="NCBI Taxonomy" id="1594786"/>
    <lineage>
        <taxon>Eukaryota</taxon>
        <taxon>Metazoa</taxon>
        <taxon>Chordata</taxon>
        <taxon>Craniata</taxon>
        <taxon>Vertebrata</taxon>
        <taxon>Euteleostomi</taxon>
        <taxon>Actinopterygii</taxon>
        <taxon>Neopterygii</taxon>
        <taxon>Teleostei</taxon>
        <taxon>Ostariophysi</taxon>
        <taxon>Siluriformes</taxon>
        <taxon>Clariidae</taxon>
        <taxon>Clarias</taxon>
    </lineage>
</organism>
<reference evidence="1" key="1">
    <citation type="submission" date="2020-07" db="EMBL/GenBank/DDBJ databases">
        <title>Clarias magur genome sequencing, assembly and annotation.</title>
        <authorList>
            <person name="Kushwaha B."/>
            <person name="Kumar R."/>
            <person name="Das P."/>
            <person name="Joshi C.G."/>
            <person name="Kumar D."/>
            <person name="Nagpure N.S."/>
            <person name="Pandey M."/>
            <person name="Agarwal S."/>
            <person name="Srivastava S."/>
            <person name="Singh M."/>
            <person name="Sahoo L."/>
            <person name="Jayasankar P."/>
            <person name="Meher P.K."/>
            <person name="Koringa P.G."/>
            <person name="Iquebal M.A."/>
            <person name="Das S.P."/>
            <person name="Bit A."/>
            <person name="Patnaik S."/>
            <person name="Patel N."/>
            <person name="Shah T.M."/>
            <person name="Hinsu A."/>
            <person name="Jena J.K."/>
        </authorList>
    </citation>
    <scope>NUCLEOTIDE SEQUENCE</scope>
    <source>
        <strain evidence="1">CIFAMagur01</strain>
        <tissue evidence="1">Testis</tissue>
    </source>
</reference>
<protein>
    <submittedName>
        <fullName evidence="1">Uncharacterized protein</fullName>
    </submittedName>
</protein>
<dbReference type="Proteomes" id="UP000727407">
    <property type="component" value="Unassembled WGS sequence"/>
</dbReference>
<gene>
    <name evidence="1" type="ORF">DAT39_009149</name>
</gene>
<dbReference type="AlphaFoldDB" id="A0A8J4URS0"/>
<dbReference type="EMBL" id="QNUK01000118">
    <property type="protein sequence ID" value="KAF5901175.1"/>
    <property type="molecule type" value="Genomic_DNA"/>
</dbReference>
<keyword evidence="2" id="KW-1185">Reference proteome</keyword>
<evidence type="ECO:0000313" key="1">
    <source>
        <dbReference type="EMBL" id="KAF5901175.1"/>
    </source>
</evidence>
<name>A0A8J4URS0_CLAMG</name>
<accession>A0A8J4URS0</accession>